<evidence type="ECO:0000313" key="2">
    <source>
        <dbReference type="Proteomes" id="UP000270046"/>
    </source>
</evidence>
<dbReference type="RefSeq" id="WP_119407365.1">
    <property type="nucleotide sequence ID" value="NZ_CP032869.1"/>
</dbReference>
<keyword evidence="2" id="KW-1185">Reference proteome</keyword>
<reference evidence="1 2" key="1">
    <citation type="submission" date="2018-10" db="EMBL/GenBank/DDBJ databases">
        <title>Genome sequencing of Mucilaginibacter sp. HYN0043.</title>
        <authorList>
            <person name="Kim M."/>
            <person name="Yi H."/>
        </authorList>
    </citation>
    <scope>NUCLEOTIDE SEQUENCE [LARGE SCALE GENOMIC DNA]</scope>
    <source>
        <strain evidence="1 2">HYN0043</strain>
    </source>
</reference>
<protein>
    <submittedName>
        <fullName evidence="1">Uncharacterized protein</fullName>
    </submittedName>
</protein>
<accession>A0A494W741</accession>
<dbReference type="OrthoDB" id="799223at2"/>
<dbReference type="EMBL" id="CP032869">
    <property type="protein sequence ID" value="AYL99122.1"/>
    <property type="molecule type" value="Genomic_DNA"/>
</dbReference>
<dbReference type="AlphaFoldDB" id="A0A494W741"/>
<dbReference type="InterPro" id="IPR036388">
    <property type="entry name" value="WH-like_DNA-bd_sf"/>
</dbReference>
<name>A0A494W741_9SPHI</name>
<evidence type="ECO:0000313" key="1">
    <source>
        <dbReference type="EMBL" id="AYL99122.1"/>
    </source>
</evidence>
<dbReference type="Gene3D" id="1.10.10.10">
    <property type="entry name" value="Winged helix-like DNA-binding domain superfamily/Winged helix DNA-binding domain"/>
    <property type="match status" value="1"/>
</dbReference>
<gene>
    <name evidence="1" type="ORF">HYN43_029325</name>
</gene>
<dbReference type="Proteomes" id="UP000270046">
    <property type="component" value="Chromosome"/>
</dbReference>
<proteinExistence type="predicted"/>
<organism evidence="1 2">
    <name type="scientific">Mucilaginibacter celer</name>
    <dbReference type="NCBI Taxonomy" id="2305508"/>
    <lineage>
        <taxon>Bacteria</taxon>
        <taxon>Pseudomonadati</taxon>
        <taxon>Bacteroidota</taxon>
        <taxon>Sphingobacteriia</taxon>
        <taxon>Sphingobacteriales</taxon>
        <taxon>Sphingobacteriaceae</taxon>
        <taxon>Mucilaginibacter</taxon>
    </lineage>
</organism>
<sequence>MSNQKQFRASKSRITKQQEEYNLLTNHILEYINSIDEDKDAETLWLGFREKGNKMSNTTFNNRLKKLVDTGLIEKTSIRYNKNFYRALKK</sequence>
<dbReference type="KEGG" id="muh:HYN43_029325"/>